<organism evidence="2 3">
    <name type="scientific">Romanomermis culicivorax</name>
    <name type="common">Nematode worm</name>
    <dbReference type="NCBI Taxonomy" id="13658"/>
    <lineage>
        <taxon>Eukaryota</taxon>
        <taxon>Metazoa</taxon>
        <taxon>Ecdysozoa</taxon>
        <taxon>Nematoda</taxon>
        <taxon>Enoplea</taxon>
        <taxon>Dorylaimia</taxon>
        <taxon>Mermithida</taxon>
        <taxon>Mermithoidea</taxon>
        <taxon>Mermithidae</taxon>
        <taxon>Romanomermis</taxon>
    </lineage>
</organism>
<feature type="region of interest" description="Disordered" evidence="1">
    <location>
        <begin position="63"/>
        <end position="89"/>
    </location>
</feature>
<protein>
    <submittedName>
        <fullName evidence="3">Uncharacterized protein</fullName>
    </submittedName>
</protein>
<dbReference type="WBParaSite" id="nRc.2.0.1.t07253-RA">
    <property type="protein sequence ID" value="nRc.2.0.1.t07253-RA"/>
    <property type="gene ID" value="nRc.2.0.1.g07253"/>
</dbReference>
<dbReference type="AlphaFoldDB" id="A0A915I0A0"/>
<evidence type="ECO:0000313" key="2">
    <source>
        <dbReference type="Proteomes" id="UP000887565"/>
    </source>
</evidence>
<evidence type="ECO:0000256" key="1">
    <source>
        <dbReference type="SAM" id="MobiDB-lite"/>
    </source>
</evidence>
<reference evidence="3" key="1">
    <citation type="submission" date="2022-11" db="UniProtKB">
        <authorList>
            <consortium name="WormBaseParasite"/>
        </authorList>
    </citation>
    <scope>IDENTIFICATION</scope>
</reference>
<accession>A0A915I0A0</accession>
<name>A0A915I0A0_ROMCU</name>
<evidence type="ECO:0000313" key="3">
    <source>
        <dbReference type="WBParaSite" id="nRc.2.0.1.t07253-RA"/>
    </source>
</evidence>
<dbReference type="Proteomes" id="UP000887565">
    <property type="component" value="Unplaced"/>
</dbReference>
<keyword evidence="2" id="KW-1185">Reference proteome</keyword>
<proteinExistence type="predicted"/>
<sequence length="89" mass="9693">MINRVQTPCLVFQQRTLFLKSTSNSSSSSSMVETVTDPNLPGSEYLRIEDSLHLNIPTVHTTTSIFGSPEPGTNRLAKPDLCPTPNTSS</sequence>